<dbReference type="SUPFAM" id="SSF161098">
    <property type="entry name" value="MetI-like"/>
    <property type="match status" value="1"/>
</dbReference>
<gene>
    <name evidence="9" type="ORF">DES32_2687</name>
</gene>
<keyword evidence="10" id="KW-1185">Reference proteome</keyword>
<feature type="transmembrane region" description="Helical" evidence="7">
    <location>
        <begin position="225"/>
        <end position="247"/>
    </location>
</feature>
<evidence type="ECO:0000313" key="9">
    <source>
        <dbReference type="EMBL" id="REF84577.1"/>
    </source>
</evidence>
<keyword evidence="3" id="KW-1003">Cell membrane</keyword>
<comment type="subcellular location">
    <subcellularLocation>
        <location evidence="1 7">Cell membrane</location>
        <topology evidence="1 7">Multi-pass membrane protein</topology>
    </subcellularLocation>
</comment>
<evidence type="ECO:0000256" key="3">
    <source>
        <dbReference type="ARBA" id="ARBA00022475"/>
    </source>
</evidence>
<dbReference type="PROSITE" id="PS50928">
    <property type="entry name" value="ABC_TM1"/>
    <property type="match status" value="1"/>
</dbReference>
<evidence type="ECO:0000313" key="10">
    <source>
        <dbReference type="Proteomes" id="UP000256900"/>
    </source>
</evidence>
<sequence length="259" mass="28180">MPVLSTKTHRAIDVLLRLLSLLILIALWQAASMVADSRLLPAPLTVLAVIGHEAHSHALYFNMATTLARVAVAFTLAMVFGTVFGVLMGRSPTIDRLGDPWLVILLNLPALVVIVLAYIWLGLTEVAAVFAVALNKLPNTTATIREGARALDPGLEEMATVFAMPWQTRVRHVLLPQLAPYIAAATRSGLSLVWKIVLVVELLGRSNGVGFEIGSAFQLFDVALLLAYALPFVGIMLAIETFLVQPFERHVSRWRSKAA</sequence>
<evidence type="ECO:0000259" key="8">
    <source>
        <dbReference type="PROSITE" id="PS50928"/>
    </source>
</evidence>
<dbReference type="Gene3D" id="1.10.3720.10">
    <property type="entry name" value="MetI-like"/>
    <property type="match status" value="1"/>
</dbReference>
<feature type="transmembrane region" description="Helical" evidence="7">
    <location>
        <begin position="12"/>
        <end position="31"/>
    </location>
</feature>
<dbReference type="EMBL" id="QUMO01000004">
    <property type="protein sequence ID" value="REF84577.1"/>
    <property type="molecule type" value="Genomic_DNA"/>
</dbReference>
<evidence type="ECO:0000256" key="4">
    <source>
        <dbReference type="ARBA" id="ARBA00022692"/>
    </source>
</evidence>
<dbReference type="AlphaFoldDB" id="A0A3D9YPS3"/>
<keyword evidence="2 7" id="KW-0813">Transport</keyword>
<keyword evidence="4 7" id="KW-0812">Transmembrane</keyword>
<dbReference type="GO" id="GO:0055085">
    <property type="term" value="P:transmembrane transport"/>
    <property type="evidence" value="ECO:0007669"/>
    <property type="project" value="InterPro"/>
</dbReference>
<evidence type="ECO:0000256" key="5">
    <source>
        <dbReference type="ARBA" id="ARBA00022989"/>
    </source>
</evidence>
<dbReference type="PANTHER" id="PTHR30151">
    <property type="entry name" value="ALKANE SULFONATE ABC TRANSPORTER-RELATED, MEMBRANE SUBUNIT"/>
    <property type="match status" value="1"/>
</dbReference>
<evidence type="ECO:0000256" key="6">
    <source>
        <dbReference type="ARBA" id="ARBA00023136"/>
    </source>
</evidence>
<dbReference type="InterPro" id="IPR035906">
    <property type="entry name" value="MetI-like_sf"/>
</dbReference>
<keyword evidence="5 7" id="KW-1133">Transmembrane helix</keyword>
<dbReference type="Proteomes" id="UP000256900">
    <property type="component" value="Unassembled WGS sequence"/>
</dbReference>
<dbReference type="PANTHER" id="PTHR30151:SF38">
    <property type="entry name" value="ALIPHATIC SULFONATES TRANSPORT PERMEASE PROTEIN SSUC-RELATED"/>
    <property type="match status" value="1"/>
</dbReference>
<dbReference type="Pfam" id="PF00528">
    <property type="entry name" value="BPD_transp_1"/>
    <property type="match status" value="1"/>
</dbReference>
<evidence type="ECO:0000256" key="7">
    <source>
        <dbReference type="RuleBase" id="RU363032"/>
    </source>
</evidence>
<proteinExistence type="inferred from homology"/>
<comment type="caution">
    <text evidence="9">The sequence shown here is derived from an EMBL/GenBank/DDBJ whole genome shotgun (WGS) entry which is preliminary data.</text>
</comment>
<name>A0A3D9YPS3_9HYPH</name>
<reference evidence="9 10" key="1">
    <citation type="submission" date="2018-08" db="EMBL/GenBank/DDBJ databases">
        <title>Genomic Encyclopedia of Type Strains, Phase IV (KMG-IV): sequencing the most valuable type-strain genomes for metagenomic binning, comparative biology and taxonomic classification.</title>
        <authorList>
            <person name="Goeker M."/>
        </authorList>
    </citation>
    <scope>NUCLEOTIDE SEQUENCE [LARGE SCALE GENOMIC DNA]</scope>
    <source>
        <strain evidence="9 10">BW863</strain>
    </source>
</reference>
<comment type="similarity">
    <text evidence="7">Belongs to the binding-protein-dependent transport system permease family.</text>
</comment>
<keyword evidence="6 7" id="KW-0472">Membrane</keyword>
<dbReference type="CDD" id="cd06261">
    <property type="entry name" value="TM_PBP2"/>
    <property type="match status" value="1"/>
</dbReference>
<dbReference type="GO" id="GO:0005886">
    <property type="term" value="C:plasma membrane"/>
    <property type="evidence" value="ECO:0007669"/>
    <property type="project" value="UniProtKB-SubCell"/>
</dbReference>
<evidence type="ECO:0000256" key="1">
    <source>
        <dbReference type="ARBA" id="ARBA00004651"/>
    </source>
</evidence>
<organism evidence="9 10">
    <name type="scientific">Methylovirgula ligni</name>
    <dbReference type="NCBI Taxonomy" id="569860"/>
    <lineage>
        <taxon>Bacteria</taxon>
        <taxon>Pseudomonadati</taxon>
        <taxon>Pseudomonadota</taxon>
        <taxon>Alphaproteobacteria</taxon>
        <taxon>Hyphomicrobiales</taxon>
        <taxon>Beijerinckiaceae</taxon>
        <taxon>Methylovirgula</taxon>
    </lineage>
</organism>
<protein>
    <submittedName>
        <fullName evidence="9">NitT/TauT family transport system permease protein</fullName>
    </submittedName>
</protein>
<feature type="transmembrane region" description="Helical" evidence="7">
    <location>
        <begin position="67"/>
        <end position="89"/>
    </location>
</feature>
<feature type="transmembrane region" description="Helical" evidence="7">
    <location>
        <begin position="101"/>
        <end position="121"/>
    </location>
</feature>
<dbReference type="InterPro" id="IPR000515">
    <property type="entry name" value="MetI-like"/>
</dbReference>
<accession>A0A3D9YPS3</accession>
<evidence type="ECO:0000256" key="2">
    <source>
        <dbReference type="ARBA" id="ARBA00022448"/>
    </source>
</evidence>
<feature type="domain" description="ABC transmembrane type-1" evidence="8">
    <location>
        <begin position="63"/>
        <end position="243"/>
    </location>
</feature>